<dbReference type="AlphaFoldDB" id="A0A923GA54"/>
<organism evidence="1">
    <name type="scientific">Pseudomonas peradeniyensis</name>
    <dbReference type="NCBI Taxonomy" id="2745488"/>
    <lineage>
        <taxon>Bacteria</taxon>
        <taxon>Pseudomonadati</taxon>
        <taxon>Pseudomonadota</taxon>
        <taxon>Gammaproteobacteria</taxon>
        <taxon>Pseudomonadales</taxon>
        <taxon>Pseudomonadaceae</taxon>
        <taxon>Pseudomonas</taxon>
    </lineage>
</organism>
<dbReference type="RefSeq" id="WP_186734190.1">
    <property type="nucleotide sequence ID" value="NZ_JABWRJ020000003.1"/>
</dbReference>
<dbReference type="InterPro" id="IPR010495">
    <property type="entry name" value="HasA_haem-bd"/>
</dbReference>
<evidence type="ECO:0000313" key="1">
    <source>
        <dbReference type="EMBL" id="MBC3447664.1"/>
    </source>
</evidence>
<accession>A0A923GA54</accession>
<dbReference type="Pfam" id="PF06438">
    <property type="entry name" value="HasA"/>
    <property type="match status" value="1"/>
</dbReference>
<dbReference type="InterPro" id="IPR036912">
    <property type="entry name" value="HasA_haem-bd_sf"/>
</dbReference>
<reference evidence="1" key="2">
    <citation type="submission" date="2020-07" db="EMBL/GenBank/DDBJ databases">
        <authorList>
            <person name="Lood C."/>
            <person name="Girard L."/>
        </authorList>
    </citation>
    <scope>NUCLEOTIDE SEQUENCE</scope>
    <source>
        <strain evidence="1">BW13M1</strain>
    </source>
</reference>
<protein>
    <submittedName>
        <fullName evidence="1">Heme-binding protein</fullName>
    </submittedName>
</protein>
<dbReference type="SUPFAM" id="SSF54621">
    <property type="entry name" value="Heme-binding protein A (HasA)"/>
    <property type="match status" value="1"/>
</dbReference>
<gene>
    <name evidence="1" type="ORF">HU751_17945</name>
</gene>
<proteinExistence type="predicted"/>
<sequence length="205" mass="21110">MSLSVTYAASFANVTVDQYLSVWATGFKTADHNASNTGGFNEGGTDGSQYAIRGTNGSNYAVIAQSDTQTGLHYVWDSALPAGNNLNHYLYGELDTVTLGNNLLKDASGNYSVQSLAVSFDGLDLNAAQGAGRAGNDVHNVIYNLMQGKTGALETVLDNLLADYGVSTNSTFAQIDAALAAGPVHAAAAEAVGVQALPEDLALAA</sequence>
<reference evidence="1" key="1">
    <citation type="journal article" date="2020" name="Microorganisms">
        <title>Reliable Identification of Environmental Pseudomonas Isolates Using the rpoD Gene.</title>
        <authorList>
            <consortium name="The Broad Institute Genome Sequencing Platform"/>
            <person name="Girard L."/>
            <person name="Lood C."/>
            <person name="Rokni-Zadeh H."/>
            <person name="van Noort V."/>
            <person name="Lavigne R."/>
            <person name="De Mot R."/>
        </authorList>
    </citation>
    <scope>NUCLEOTIDE SEQUENCE</scope>
    <source>
        <strain evidence="1">BW13M1</strain>
    </source>
</reference>
<dbReference type="EMBL" id="JABWRJ010000025">
    <property type="protein sequence ID" value="MBC3447664.1"/>
    <property type="molecule type" value="Genomic_DNA"/>
</dbReference>
<dbReference type="Gene3D" id="3.30.1500.10">
    <property type="entry name" value="Haem-binding HasA"/>
    <property type="match status" value="1"/>
</dbReference>
<comment type="caution">
    <text evidence="1">The sequence shown here is derived from an EMBL/GenBank/DDBJ whole genome shotgun (WGS) entry which is preliminary data.</text>
</comment>
<name>A0A923GA54_9PSED</name>